<evidence type="ECO:0000256" key="6">
    <source>
        <dbReference type="SAM" id="MobiDB-lite"/>
    </source>
</evidence>
<dbReference type="PANTHER" id="PTHR21716">
    <property type="entry name" value="TRANSMEMBRANE PROTEIN"/>
    <property type="match status" value="1"/>
</dbReference>
<dbReference type="InterPro" id="IPR002549">
    <property type="entry name" value="AI-2E-like"/>
</dbReference>
<feature type="transmembrane region" description="Helical" evidence="7">
    <location>
        <begin position="175"/>
        <end position="195"/>
    </location>
</feature>
<dbReference type="Proteomes" id="UP000198629">
    <property type="component" value="Unassembled WGS sequence"/>
</dbReference>
<dbReference type="GO" id="GO:0055085">
    <property type="term" value="P:transmembrane transport"/>
    <property type="evidence" value="ECO:0007669"/>
    <property type="project" value="TreeGrafter"/>
</dbReference>
<dbReference type="AlphaFoldDB" id="A0A1G9CID8"/>
<evidence type="ECO:0000256" key="2">
    <source>
        <dbReference type="ARBA" id="ARBA00009773"/>
    </source>
</evidence>
<evidence type="ECO:0000313" key="8">
    <source>
        <dbReference type="EMBL" id="SDK51165.1"/>
    </source>
</evidence>
<organism evidence="8 9">
    <name type="scientific">Methylophilus rhizosphaerae</name>
    <dbReference type="NCBI Taxonomy" id="492660"/>
    <lineage>
        <taxon>Bacteria</taxon>
        <taxon>Pseudomonadati</taxon>
        <taxon>Pseudomonadota</taxon>
        <taxon>Betaproteobacteria</taxon>
        <taxon>Nitrosomonadales</taxon>
        <taxon>Methylophilaceae</taxon>
        <taxon>Methylophilus</taxon>
    </lineage>
</organism>
<protein>
    <submittedName>
        <fullName evidence="8">Predicted PurR-regulated permease PerM</fullName>
    </submittedName>
</protein>
<feature type="transmembrane region" description="Helical" evidence="7">
    <location>
        <begin position="261"/>
        <end position="288"/>
    </location>
</feature>
<evidence type="ECO:0000256" key="7">
    <source>
        <dbReference type="SAM" id="Phobius"/>
    </source>
</evidence>
<keyword evidence="3 7" id="KW-0812">Transmembrane</keyword>
<sequence length="388" mass="43163">MPDSMDASTPMPENHQPQSSSVTRFVSDNRWWILAALFIYLFYLLNPVLSPFLAAAVIAYMLDPLVDRLSEAGYRHWQIGRTLATLLVMAGVILVLTGLMLVIIPLLQQQSMLIVQRLPALVDQFHQQVEPWLLQRFNIRLNVNHADMQKLFSEHWQTASSFLGSMLLSAGQKGLSLIGMLANILLLPVVLFYFLRDWDDMMTKIGELIPRDWIGQVKTVCKDIDSVVAEFLRGQLSVMLSLCVFYSVGLWLVGLDMALSVGMIAGLLSFVPYLGFSLAFILAIMLAFLQFASFTEVIPVLLVFGVGQFVESFFLTPILVGDRIGLHPVLVILALLAGGQLFGFTGVLLALPVSAAIAVGLRYTKRSYLHSETYLSSHPSQMIQLPDD</sequence>
<comment type="similarity">
    <text evidence="2">Belongs to the autoinducer-2 exporter (AI-2E) (TC 2.A.86) family.</text>
</comment>
<proteinExistence type="inferred from homology"/>
<accession>A0A1G9CID8</accession>
<keyword evidence="9" id="KW-1185">Reference proteome</keyword>
<evidence type="ECO:0000256" key="3">
    <source>
        <dbReference type="ARBA" id="ARBA00022692"/>
    </source>
</evidence>
<dbReference type="RefSeq" id="WP_425412900.1">
    <property type="nucleotide sequence ID" value="NZ_FNFX01000003.1"/>
</dbReference>
<evidence type="ECO:0000256" key="1">
    <source>
        <dbReference type="ARBA" id="ARBA00004141"/>
    </source>
</evidence>
<feature type="transmembrane region" description="Helical" evidence="7">
    <location>
        <begin position="83"/>
        <end position="107"/>
    </location>
</feature>
<dbReference type="EMBL" id="FNFX01000003">
    <property type="protein sequence ID" value="SDK51165.1"/>
    <property type="molecule type" value="Genomic_DNA"/>
</dbReference>
<name>A0A1G9CID8_9PROT</name>
<feature type="transmembrane region" description="Helical" evidence="7">
    <location>
        <begin position="31"/>
        <end position="62"/>
    </location>
</feature>
<feature type="transmembrane region" description="Helical" evidence="7">
    <location>
        <begin position="236"/>
        <end position="255"/>
    </location>
</feature>
<comment type="subcellular location">
    <subcellularLocation>
        <location evidence="1">Membrane</location>
        <topology evidence="1">Multi-pass membrane protein</topology>
    </subcellularLocation>
</comment>
<feature type="transmembrane region" description="Helical" evidence="7">
    <location>
        <begin position="300"/>
        <end position="320"/>
    </location>
</feature>
<gene>
    <name evidence="8" type="ORF">SAMN05192566_1462</name>
</gene>
<keyword evidence="5 7" id="KW-0472">Membrane</keyword>
<dbReference type="Pfam" id="PF01594">
    <property type="entry name" value="AI-2E_transport"/>
    <property type="match status" value="1"/>
</dbReference>
<keyword evidence="4 7" id="KW-1133">Transmembrane helix</keyword>
<evidence type="ECO:0000313" key="9">
    <source>
        <dbReference type="Proteomes" id="UP000198629"/>
    </source>
</evidence>
<feature type="transmembrane region" description="Helical" evidence="7">
    <location>
        <begin position="332"/>
        <end position="361"/>
    </location>
</feature>
<feature type="region of interest" description="Disordered" evidence="6">
    <location>
        <begin position="1"/>
        <end position="20"/>
    </location>
</feature>
<evidence type="ECO:0000256" key="4">
    <source>
        <dbReference type="ARBA" id="ARBA00022989"/>
    </source>
</evidence>
<reference evidence="9" key="1">
    <citation type="submission" date="2016-10" db="EMBL/GenBank/DDBJ databases">
        <authorList>
            <person name="Varghese N."/>
            <person name="Submissions S."/>
        </authorList>
    </citation>
    <scope>NUCLEOTIDE SEQUENCE [LARGE SCALE GENOMIC DNA]</scope>
    <source>
        <strain evidence="9">CBMB127</strain>
    </source>
</reference>
<evidence type="ECO:0000256" key="5">
    <source>
        <dbReference type="ARBA" id="ARBA00023136"/>
    </source>
</evidence>
<dbReference type="GO" id="GO:0016020">
    <property type="term" value="C:membrane"/>
    <property type="evidence" value="ECO:0007669"/>
    <property type="project" value="UniProtKB-SubCell"/>
</dbReference>
<dbReference type="STRING" id="492660.SAMN05192566_1462"/>
<dbReference type="PANTHER" id="PTHR21716:SF64">
    <property type="entry name" value="AI-2 TRANSPORT PROTEIN TQSA"/>
    <property type="match status" value="1"/>
</dbReference>